<dbReference type="PANTHER" id="PTHR43266">
    <property type="entry name" value="MACROLIDE-EFFLUX PROTEIN"/>
    <property type="match status" value="1"/>
</dbReference>
<evidence type="ECO:0000256" key="2">
    <source>
        <dbReference type="ARBA" id="ARBA00022448"/>
    </source>
</evidence>
<feature type="transmembrane region" description="Helical" evidence="7">
    <location>
        <begin position="138"/>
        <end position="157"/>
    </location>
</feature>
<dbReference type="Proteomes" id="UP001595989">
    <property type="component" value="Unassembled WGS sequence"/>
</dbReference>
<protein>
    <submittedName>
        <fullName evidence="9">MFS transporter</fullName>
    </submittedName>
</protein>
<keyword evidence="5 7" id="KW-1133">Transmembrane helix</keyword>
<feature type="transmembrane region" description="Helical" evidence="7">
    <location>
        <begin position="341"/>
        <end position="363"/>
    </location>
</feature>
<feature type="transmembrane region" description="Helical" evidence="7">
    <location>
        <begin position="253"/>
        <end position="274"/>
    </location>
</feature>
<keyword evidence="4 7" id="KW-0812">Transmembrane</keyword>
<gene>
    <name evidence="9" type="ORF">ACFO3D_12525</name>
</gene>
<dbReference type="Pfam" id="PF07690">
    <property type="entry name" value="MFS_1"/>
    <property type="match status" value="1"/>
</dbReference>
<keyword evidence="3" id="KW-1003">Cell membrane</keyword>
<evidence type="ECO:0000256" key="7">
    <source>
        <dbReference type="SAM" id="Phobius"/>
    </source>
</evidence>
<feature type="transmembrane region" description="Helical" evidence="7">
    <location>
        <begin position="281"/>
        <end position="301"/>
    </location>
</feature>
<keyword evidence="2" id="KW-0813">Transport</keyword>
<sequence length="402" mass="43715">MGKETGKYVAILLLGMGVSSVGAWIYLIALNLMILKMTGSPLAVAALYMIKPLAVVCTNFWAGSLIDRMNKRRMMVLLDIIRAGLIVMLPLFTSIWPIYLLVFFISMANAMFEPTSMSYITRLIPTEQRKRFNSLRSLIDSGGFLIGPAIAGILFIVGTPVMAIYINASAMFISGLVTLLMPDLEKNHTLTQQKLSLELLKQDWRAVKQFSRKNSHVMLIYFLFSCMMVMAAAIDSLEAAFSKEVLGLSDAKYGFLVSIAGAGIVVGAVCNSVLVKKISVALLMSGGSFAVSVGYIVYAFSDGFQGAAIGFFVLSFSLAFANTGFQTFYQNNIPVEVMGRIGSIYGLVEAVIVIIMVSGMGVAAQLTTIRPVVMIGTFIMLAVAVVLFQKSKRPETELVKIN</sequence>
<evidence type="ECO:0000259" key="8">
    <source>
        <dbReference type="PROSITE" id="PS50850"/>
    </source>
</evidence>
<accession>A0ABV9DN68</accession>
<keyword evidence="10" id="KW-1185">Reference proteome</keyword>
<dbReference type="PROSITE" id="PS50850">
    <property type="entry name" value="MFS"/>
    <property type="match status" value="1"/>
</dbReference>
<proteinExistence type="predicted"/>
<dbReference type="InterPro" id="IPR011701">
    <property type="entry name" value="MFS"/>
</dbReference>
<keyword evidence="6 7" id="KW-0472">Membrane</keyword>
<evidence type="ECO:0000256" key="5">
    <source>
        <dbReference type="ARBA" id="ARBA00022989"/>
    </source>
</evidence>
<feature type="transmembrane region" description="Helical" evidence="7">
    <location>
        <begin position="41"/>
        <end position="62"/>
    </location>
</feature>
<evidence type="ECO:0000256" key="6">
    <source>
        <dbReference type="ARBA" id="ARBA00023136"/>
    </source>
</evidence>
<dbReference type="PANTHER" id="PTHR43266:SF2">
    <property type="entry name" value="MAJOR FACILITATOR SUPERFAMILY (MFS) PROFILE DOMAIN-CONTAINING PROTEIN"/>
    <property type="match status" value="1"/>
</dbReference>
<dbReference type="CDD" id="cd06173">
    <property type="entry name" value="MFS_MefA_like"/>
    <property type="match status" value="1"/>
</dbReference>
<evidence type="ECO:0000256" key="1">
    <source>
        <dbReference type="ARBA" id="ARBA00004651"/>
    </source>
</evidence>
<name>A0ABV9DN68_9BACI</name>
<dbReference type="InterPro" id="IPR020846">
    <property type="entry name" value="MFS_dom"/>
</dbReference>
<dbReference type="SUPFAM" id="SSF103473">
    <property type="entry name" value="MFS general substrate transporter"/>
    <property type="match status" value="1"/>
</dbReference>
<dbReference type="InterPro" id="IPR036259">
    <property type="entry name" value="MFS_trans_sf"/>
</dbReference>
<evidence type="ECO:0000256" key="3">
    <source>
        <dbReference type="ARBA" id="ARBA00022475"/>
    </source>
</evidence>
<comment type="subcellular location">
    <subcellularLocation>
        <location evidence="1">Cell membrane</location>
        <topology evidence="1">Multi-pass membrane protein</topology>
    </subcellularLocation>
</comment>
<evidence type="ECO:0000256" key="4">
    <source>
        <dbReference type="ARBA" id="ARBA00022692"/>
    </source>
</evidence>
<organism evidence="9 10">
    <name type="scientific">Virgibacillus kekensis</name>
    <dbReference type="NCBI Taxonomy" id="202261"/>
    <lineage>
        <taxon>Bacteria</taxon>
        <taxon>Bacillati</taxon>
        <taxon>Bacillota</taxon>
        <taxon>Bacilli</taxon>
        <taxon>Bacillales</taxon>
        <taxon>Bacillaceae</taxon>
        <taxon>Virgibacillus</taxon>
    </lineage>
</organism>
<reference evidence="10" key="1">
    <citation type="journal article" date="2019" name="Int. J. Syst. Evol. Microbiol.">
        <title>The Global Catalogue of Microorganisms (GCM) 10K type strain sequencing project: providing services to taxonomists for standard genome sequencing and annotation.</title>
        <authorList>
            <consortium name="The Broad Institute Genomics Platform"/>
            <consortium name="The Broad Institute Genome Sequencing Center for Infectious Disease"/>
            <person name="Wu L."/>
            <person name="Ma J."/>
        </authorList>
    </citation>
    <scope>NUCLEOTIDE SEQUENCE [LARGE SCALE GENOMIC DNA]</scope>
    <source>
        <strain evidence="10">CGMCC 4.7426</strain>
    </source>
</reference>
<comment type="caution">
    <text evidence="9">The sequence shown here is derived from an EMBL/GenBank/DDBJ whole genome shotgun (WGS) entry which is preliminary data.</text>
</comment>
<dbReference type="Gene3D" id="1.20.1250.20">
    <property type="entry name" value="MFS general substrate transporter like domains"/>
    <property type="match status" value="1"/>
</dbReference>
<evidence type="ECO:0000313" key="9">
    <source>
        <dbReference type="EMBL" id="MFC4559018.1"/>
    </source>
</evidence>
<feature type="transmembrane region" description="Helical" evidence="7">
    <location>
        <begin position="218"/>
        <end position="241"/>
    </location>
</feature>
<feature type="domain" description="Major facilitator superfamily (MFS) profile" evidence="8">
    <location>
        <begin position="8"/>
        <end position="394"/>
    </location>
</feature>
<feature type="transmembrane region" description="Helical" evidence="7">
    <location>
        <begin position="12"/>
        <end position="35"/>
    </location>
</feature>
<feature type="transmembrane region" description="Helical" evidence="7">
    <location>
        <begin position="369"/>
        <end position="388"/>
    </location>
</feature>
<dbReference type="EMBL" id="JBHSFU010000007">
    <property type="protein sequence ID" value="MFC4559018.1"/>
    <property type="molecule type" value="Genomic_DNA"/>
</dbReference>
<feature type="transmembrane region" description="Helical" evidence="7">
    <location>
        <begin position="307"/>
        <end position="329"/>
    </location>
</feature>
<evidence type="ECO:0000313" key="10">
    <source>
        <dbReference type="Proteomes" id="UP001595989"/>
    </source>
</evidence>
<dbReference type="RefSeq" id="WP_390296448.1">
    <property type="nucleotide sequence ID" value="NZ_JBHSFU010000007.1"/>
</dbReference>